<sequence length="786" mass="87767">MDKAVDYADSESSSDQEGETGTMSKFGALGLDLPSESGCSNHIGGSVASSSEGNVKPYLIGMGFPPPLVDKVIRENGEDNIDLLLETLFSYSAPQKSNSESSDSLDGLFSDSKDENSALEFAADSQAIEVTCLCLACDIQKSNSESSDSLDGLFSDSKDASNPPDFSADSRAIEELGVPTVFNEDKRASLLMMNFSVDEVEFAIDKLGEDALVHELVDLIIAAQTAESSDKDMNDPVHGDEVKNEEISTEALFGTMEKTLRLLEMGFSDHEISSAIEKFGSEVPISELADSIFANQIASTCAANNKDPSTLLNMHCSRSENDWRSLGMETEERVKHRSFVIPKVENQASISNSVPRARDIDFENILKGKKPKLEYMDDSSEIDFDKILKGKKPKLEYMDDSSTFLGPTWQEARTVEPKFTSYQMPLPHRELHGLPRKQLDRLKMPHLPKPDPCKSIYRMVAKPPYFFYGNVVDVSHDSWTKISQFLYALEPEYANTQFFSALSRKEGYIHNLPTDSRSHILPRPPMTIEDAIPHTKKWWPSWDTRKQLSCISMETMGISQLCERLGKILVDSQGMLSTEQQRDILHHCKTLNLVWVGPSKLSPIEPDHVERILGYPLHHTRVAECNLMERLRSLKHCFQTDTLGYHLSVLKRTFPEGVTMLSLYSGVGGAEVALHRLGIRLKVVVSVEASETKRKILKMWWRNTGQTGELVQIEDIQRLTINKLEGMIKGFGGFDFVICQNPCTYSSGSSKLAAAASDNPSGLDFPLFYEFVRVLQRVRSTMGRSR</sequence>
<keyword evidence="4" id="KW-0808">Transferase</keyword>
<evidence type="ECO:0000259" key="10">
    <source>
        <dbReference type="PROSITE" id="PS51680"/>
    </source>
</evidence>
<dbReference type="PANTHER" id="PTHR23068">
    <property type="entry name" value="DNA CYTOSINE-5- -METHYLTRANSFERASE 3-RELATED"/>
    <property type="match status" value="1"/>
</dbReference>
<dbReference type="PROSITE" id="PS51680">
    <property type="entry name" value="SAM_MT_DRM"/>
    <property type="match status" value="1"/>
</dbReference>
<evidence type="ECO:0000256" key="9">
    <source>
        <dbReference type="SAM" id="MobiDB-lite"/>
    </source>
</evidence>
<evidence type="ECO:0000256" key="2">
    <source>
        <dbReference type="ARBA" id="ARBA00011975"/>
    </source>
</evidence>
<dbReference type="GO" id="GO:0003886">
    <property type="term" value="F:DNA (cytosine-5-)-methyltransferase activity"/>
    <property type="evidence" value="ECO:0007669"/>
    <property type="project" value="UniProtKB-EC"/>
</dbReference>
<dbReference type="GO" id="GO:0003677">
    <property type="term" value="F:DNA binding"/>
    <property type="evidence" value="ECO:0007669"/>
    <property type="project" value="UniProtKB-KW"/>
</dbReference>
<feature type="domain" description="SAM-dependent MTase DRM-type" evidence="10">
    <location>
        <begin position="452"/>
        <end position="785"/>
    </location>
</feature>
<dbReference type="InterPro" id="IPR029063">
    <property type="entry name" value="SAM-dependent_MTases_sf"/>
</dbReference>
<dbReference type="GO" id="GO:0005634">
    <property type="term" value="C:nucleus"/>
    <property type="evidence" value="ECO:0007669"/>
    <property type="project" value="UniProtKB-SubCell"/>
</dbReference>
<dbReference type="AlphaFoldDB" id="A0A834ZEY4"/>
<keyword evidence="5" id="KW-0949">S-adenosyl-L-methionine</keyword>
<evidence type="ECO:0000256" key="4">
    <source>
        <dbReference type="ARBA" id="ARBA00022679"/>
    </source>
</evidence>
<dbReference type="EC" id="2.1.1.37" evidence="2"/>
<dbReference type="Gene3D" id="3.40.50.150">
    <property type="entry name" value="Vaccinia Virus protein VP39"/>
    <property type="match status" value="1"/>
</dbReference>
<evidence type="ECO:0000256" key="5">
    <source>
        <dbReference type="ARBA" id="ARBA00022691"/>
    </source>
</evidence>
<dbReference type="GO" id="GO:0032259">
    <property type="term" value="P:methylation"/>
    <property type="evidence" value="ECO:0007669"/>
    <property type="project" value="UniProtKB-KW"/>
</dbReference>
<name>A0A834ZEY4_TETSI</name>
<dbReference type="InterPro" id="IPR030380">
    <property type="entry name" value="SAM_MeTfrase_DRM"/>
</dbReference>
<keyword evidence="3" id="KW-0489">Methyltransferase</keyword>
<evidence type="ECO:0000256" key="8">
    <source>
        <dbReference type="ARBA" id="ARBA00023242"/>
    </source>
</evidence>
<organism evidence="11 12">
    <name type="scientific">Tetracentron sinense</name>
    <name type="common">Spur-leaf</name>
    <dbReference type="NCBI Taxonomy" id="13715"/>
    <lineage>
        <taxon>Eukaryota</taxon>
        <taxon>Viridiplantae</taxon>
        <taxon>Streptophyta</taxon>
        <taxon>Embryophyta</taxon>
        <taxon>Tracheophyta</taxon>
        <taxon>Spermatophyta</taxon>
        <taxon>Magnoliopsida</taxon>
        <taxon>Trochodendrales</taxon>
        <taxon>Trochodendraceae</taxon>
        <taxon>Tetracentron</taxon>
    </lineage>
</organism>
<dbReference type="Pfam" id="PF00145">
    <property type="entry name" value="DNA_methylase"/>
    <property type="match status" value="1"/>
</dbReference>
<evidence type="ECO:0000313" key="11">
    <source>
        <dbReference type="EMBL" id="KAF8401257.1"/>
    </source>
</evidence>
<dbReference type="Proteomes" id="UP000655225">
    <property type="component" value="Unassembled WGS sequence"/>
</dbReference>
<dbReference type="InterPro" id="IPR001525">
    <property type="entry name" value="C5_MeTfrase"/>
</dbReference>
<evidence type="ECO:0000256" key="7">
    <source>
        <dbReference type="ARBA" id="ARBA00023125"/>
    </source>
</evidence>
<comment type="subcellular location">
    <subcellularLocation>
        <location evidence="1">Nucleus</location>
    </subcellularLocation>
</comment>
<dbReference type="EMBL" id="JABCRI010000008">
    <property type="protein sequence ID" value="KAF8401257.1"/>
    <property type="molecule type" value="Genomic_DNA"/>
</dbReference>
<accession>A0A834ZEY4</accession>
<evidence type="ECO:0000313" key="12">
    <source>
        <dbReference type="Proteomes" id="UP000655225"/>
    </source>
</evidence>
<reference evidence="11 12" key="1">
    <citation type="submission" date="2020-04" db="EMBL/GenBank/DDBJ databases">
        <title>Plant Genome Project.</title>
        <authorList>
            <person name="Zhang R.-G."/>
        </authorList>
    </citation>
    <scope>NUCLEOTIDE SEQUENCE [LARGE SCALE GENOMIC DNA]</scope>
    <source>
        <strain evidence="11">YNK0</strain>
        <tissue evidence="11">Leaf</tissue>
    </source>
</reference>
<gene>
    <name evidence="11" type="ORF">HHK36_012189</name>
</gene>
<dbReference type="PANTHER" id="PTHR23068:SF11">
    <property type="entry name" value="INACTIVE DNA (CYTOSINE-5)-METHYLTRANSFERASE DRM3-RELATED"/>
    <property type="match status" value="1"/>
</dbReference>
<dbReference type="OMA" id="HQCKLAN"/>
<proteinExistence type="predicted"/>
<feature type="compositionally biased region" description="Acidic residues" evidence="9">
    <location>
        <begin position="8"/>
        <end position="18"/>
    </location>
</feature>
<dbReference type="InterPro" id="IPR050390">
    <property type="entry name" value="C5-Methyltransferase"/>
</dbReference>
<evidence type="ECO:0000256" key="6">
    <source>
        <dbReference type="ARBA" id="ARBA00022737"/>
    </source>
</evidence>
<protein>
    <recommendedName>
        <fullName evidence="2">DNA (cytosine-5-)-methyltransferase</fullName>
        <ecNumber evidence="2">2.1.1.37</ecNumber>
    </recommendedName>
</protein>
<comment type="caution">
    <text evidence="11">The sequence shown here is derived from an EMBL/GenBank/DDBJ whole genome shotgun (WGS) entry which is preliminary data.</text>
</comment>
<keyword evidence="12" id="KW-1185">Reference proteome</keyword>
<keyword evidence="7" id="KW-0238">DNA-binding</keyword>
<dbReference type="SUPFAM" id="SSF53335">
    <property type="entry name" value="S-adenosyl-L-methionine-dependent methyltransferases"/>
    <property type="match status" value="2"/>
</dbReference>
<evidence type="ECO:0000256" key="3">
    <source>
        <dbReference type="ARBA" id="ARBA00022603"/>
    </source>
</evidence>
<evidence type="ECO:0000256" key="1">
    <source>
        <dbReference type="ARBA" id="ARBA00004123"/>
    </source>
</evidence>
<feature type="region of interest" description="Disordered" evidence="9">
    <location>
        <begin position="1"/>
        <end position="29"/>
    </location>
</feature>
<keyword evidence="8" id="KW-0539">Nucleus</keyword>
<feature type="region of interest" description="Disordered" evidence="9">
    <location>
        <begin position="144"/>
        <end position="170"/>
    </location>
</feature>
<dbReference type="OrthoDB" id="641149at2759"/>
<feature type="compositionally biased region" description="Low complexity" evidence="9">
    <location>
        <begin position="144"/>
        <end position="155"/>
    </location>
</feature>
<keyword evidence="6" id="KW-0677">Repeat</keyword>